<feature type="region of interest" description="Disordered" evidence="1">
    <location>
        <begin position="605"/>
        <end position="631"/>
    </location>
</feature>
<dbReference type="STRING" id="568069.A0A1J1HTU5"/>
<dbReference type="SUPFAM" id="SSF48371">
    <property type="entry name" value="ARM repeat"/>
    <property type="match status" value="1"/>
</dbReference>
<dbReference type="InterPro" id="IPR011989">
    <property type="entry name" value="ARM-like"/>
</dbReference>
<dbReference type="PANTHER" id="PTHR12984">
    <property type="entry name" value="SCY1-RELATED S/T PROTEIN KINASE-LIKE"/>
    <property type="match status" value="1"/>
</dbReference>
<feature type="compositionally biased region" description="Acidic residues" evidence="1">
    <location>
        <begin position="502"/>
        <end position="511"/>
    </location>
</feature>
<dbReference type="SUPFAM" id="SSF56112">
    <property type="entry name" value="Protein kinase-like (PK-like)"/>
    <property type="match status" value="1"/>
</dbReference>
<organism evidence="2 3">
    <name type="scientific">Clunio marinus</name>
    <dbReference type="NCBI Taxonomy" id="568069"/>
    <lineage>
        <taxon>Eukaryota</taxon>
        <taxon>Metazoa</taxon>
        <taxon>Ecdysozoa</taxon>
        <taxon>Arthropoda</taxon>
        <taxon>Hexapoda</taxon>
        <taxon>Insecta</taxon>
        <taxon>Pterygota</taxon>
        <taxon>Neoptera</taxon>
        <taxon>Endopterygota</taxon>
        <taxon>Diptera</taxon>
        <taxon>Nematocera</taxon>
        <taxon>Chironomoidea</taxon>
        <taxon>Chironomidae</taxon>
        <taxon>Clunio</taxon>
    </lineage>
</organism>
<gene>
    <name evidence="2" type="ORF">CLUMA_CG004486</name>
</gene>
<name>A0A1J1HTU5_9DIPT</name>
<dbReference type="InterPro" id="IPR051177">
    <property type="entry name" value="CIK-Related_Protein"/>
</dbReference>
<dbReference type="PANTHER" id="PTHR12984:SF15">
    <property type="entry name" value="PROTEIN-ASSOCIATING WITH THE CARBOXYL-TERMINAL DOMAIN OF EZRIN"/>
    <property type="match status" value="1"/>
</dbReference>
<keyword evidence="3" id="KW-1185">Reference proteome</keyword>
<dbReference type="Proteomes" id="UP000183832">
    <property type="component" value="Unassembled WGS sequence"/>
</dbReference>
<feature type="compositionally biased region" description="Acidic residues" evidence="1">
    <location>
        <begin position="615"/>
        <end position="631"/>
    </location>
</feature>
<accession>A0A1J1HTU5</accession>
<reference evidence="2 3" key="1">
    <citation type="submission" date="2015-04" db="EMBL/GenBank/DDBJ databases">
        <authorList>
            <person name="Syromyatnikov M.Y."/>
            <person name="Popov V.N."/>
        </authorList>
    </citation>
    <scope>NUCLEOTIDE SEQUENCE [LARGE SCALE GENOMIC DNA]</scope>
</reference>
<dbReference type="Gene3D" id="1.10.510.10">
    <property type="entry name" value="Transferase(Phosphotransferase) domain 1"/>
    <property type="match status" value="1"/>
</dbReference>
<evidence type="ECO:0000313" key="3">
    <source>
        <dbReference type="Proteomes" id="UP000183832"/>
    </source>
</evidence>
<protein>
    <submittedName>
        <fullName evidence="2">CLUMA_CG004486, isoform A</fullName>
    </submittedName>
</protein>
<dbReference type="InterPro" id="IPR011009">
    <property type="entry name" value="Kinase-like_dom_sf"/>
</dbReference>
<sequence>MGAESSQMKNVSISEKQLAEKLRNDLLLYDARLNNSKQKVSVFEDSFSSKDNPFKEYTLDRPLSKAIKNLKIYRHPYSILKFLGSSSDKMLVTEFVIGSLEKNLKKQSEIQICLGLKNILNALIFLVESAKVRHLNVSLESIFVTENGTWKLNGMEHVFKSSDISKELLQRSRSFRNHQAHSADEDDGTGLEQFAFATLCENLINKDSNIPFVQDFLTYCQTHLKHKNPSMRPLLSAIQLHNYFTHDFVIIHGFLSELALKTQPAKQEFFKILYEKLKQFDESAIGPLSELLLSRLVLLETSAQFYFLPYLLKPQNLEDDEETSVDDGLFSTPGFVKFIVPKLKQVFCVLDVQIRLILLEHFHLYVNTFTREELIDEILPQLLLGIKDTNDLLVTKTLLCLADLIPILGASQVIGKNRRKLFADGRPQQTEIWNVDQPRSITPVLNASMDIFLSSSPVDNIDISECSTKEPTKILVNGTLPAIINKVTSQETSNENGFENEWSWDQEDGNEDVNSKLETEPVVIIEEISSTTSLTSPIKEKIITRPQVADITELDIKNRRLTKLEEKQNEVDFFSDFNMAPTFQKTEPIVAETNIGILETKNETASRLQMTADTTENDGWDDDDWNSDEIL</sequence>
<dbReference type="Gene3D" id="1.25.10.10">
    <property type="entry name" value="Leucine-rich Repeat Variant"/>
    <property type="match status" value="1"/>
</dbReference>
<proteinExistence type="predicted"/>
<evidence type="ECO:0000313" key="2">
    <source>
        <dbReference type="EMBL" id="CRK90796.1"/>
    </source>
</evidence>
<dbReference type="EMBL" id="CVRI01000020">
    <property type="protein sequence ID" value="CRK90796.1"/>
    <property type="molecule type" value="Genomic_DNA"/>
</dbReference>
<dbReference type="OrthoDB" id="9942861at2759"/>
<evidence type="ECO:0000256" key="1">
    <source>
        <dbReference type="SAM" id="MobiDB-lite"/>
    </source>
</evidence>
<dbReference type="AlphaFoldDB" id="A0A1J1HTU5"/>
<dbReference type="InterPro" id="IPR016024">
    <property type="entry name" value="ARM-type_fold"/>
</dbReference>
<feature type="region of interest" description="Disordered" evidence="1">
    <location>
        <begin position="491"/>
        <end position="514"/>
    </location>
</feature>